<sequence>MTVLPETKEPSPPWAGADRTTQDDTALAEKRMQDIWVTYADPLLRFLRRLNPGREHVAEDLLQETLLRAWRNLDKLSDNIDEVAPWLYTVARRVAIDSARARQARPVEISLVDADQEPVVADVFDRVVSAQLIREALPRLTPEHRNVLIELYLRQHSTSETALRLSIPEGTVKSRAYYALRALNALLDRVD</sequence>
<feature type="region of interest" description="Disordered" evidence="7">
    <location>
        <begin position="1"/>
        <end position="23"/>
    </location>
</feature>
<comment type="similarity">
    <text evidence="1 6">Belongs to the sigma-70 factor family. ECF subfamily.</text>
</comment>
<dbReference type="InterPro" id="IPR007630">
    <property type="entry name" value="RNA_pol_sigma70_r4"/>
</dbReference>
<dbReference type="AlphaFoldDB" id="A0A8J3P3R5"/>
<dbReference type="PANTHER" id="PTHR43133:SF52">
    <property type="entry name" value="ECF RNA POLYMERASE SIGMA FACTOR SIGL"/>
    <property type="match status" value="1"/>
</dbReference>
<evidence type="ECO:0000256" key="7">
    <source>
        <dbReference type="SAM" id="MobiDB-lite"/>
    </source>
</evidence>
<comment type="caution">
    <text evidence="10">The sequence shown here is derived from an EMBL/GenBank/DDBJ whole genome shotgun (WGS) entry which is preliminary data.</text>
</comment>
<dbReference type="GO" id="GO:0003677">
    <property type="term" value="F:DNA binding"/>
    <property type="evidence" value="ECO:0007669"/>
    <property type="project" value="UniProtKB-KW"/>
</dbReference>
<dbReference type="RefSeq" id="WP_120319136.1">
    <property type="nucleotide sequence ID" value="NZ_BONH01000070.1"/>
</dbReference>
<protein>
    <recommendedName>
        <fullName evidence="6">RNA polymerase sigma factor</fullName>
    </recommendedName>
</protein>
<keyword evidence="4 6" id="KW-0238">DNA-binding</keyword>
<keyword evidence="11" id="KW-1185">Reference proteome</keyword>
<evidence type="ECO:0000256" key="1">
    <source>
        <dbReference type="ARBA" id="ARBA00010641"/>
    </source>
</evidence>
<dbReference type="GO" id="GO:0006352">
    <property type="term" value="P:DNA-templated transcription initiation"/>
    <property type="evidence" value="ECO:0007669"/>
    <property type="project" value="InterPro"/>
</dbReference>
<dbReference type="GO" id="GO:0016987">
    <property type="term" value="F:sigma factor activity"/>
    <property type="evidence" value="ECO:0007669"/>
    <property type="project" value="UniProtKB-KW"/>
</dbReference>
<evidence type="ECO:0000259" key="9">
    <source>
        <dbReference type="Pfam" id="PF04545"/>
    </source>
</evidence>
<evidence type="ECO:0000313" key="11">
    <source>
        <dbReference type="Proteomes" id="UP000659904"/>
    </source>
</evidence>
<dbReference type="PANTHER" id="PTHR43133">
    <property type="entry name" value="RNA POLYMERASE ECF-TYPE SIGMA FACTO"/>
    <property type="match status" value="1"/>
</dbReference>
<keyword evidence="5 6" id="KW-0804">Transcription</keyword>
<dbReference type="InterPro" id="IPR007627">
    <property type="entry name" value="RNA_pol_sigma70_r2"/>
</dbReference>
<dbReference type="InterPro" id="IPR013324">
    <property type="entry name" value="RNA_pol_sigma_r3/r4-like"/>
</dbReference>
<accession>A0A8J3P3R5</accession>
<evidence type="ECO:0000313" key="10">
    <source>
        <dbReference type="EMBL" id="GIG03093.1"/>
    </source>
</evidence>
<feature type="domain" description="RNA polymerase sigma-70 region 4" evidence="9">
    <location>
        <begin position="136"/>
        <end position="183"/>
    </location>
</feature>
<keyword evidence="3 6" id="KW-0731">Sigma factor</keyword>
<dbReference type="Gene3D" id="1.10.1740.10">
    <property type="match status" value="1"/>
</dbReference>
<proteinExistence type="inferred from homology"/>
<dbReference type="SUPFAM" id="SSF88946">
    <property type="entry name" value="Sigma2 domain of RNA polymerase sigma factors"/>
    <property type="match status" value="1"/>
</dbReference>
<dbReference type="InterPro" id="IPR013325">
    <property type="entry name" value="RNA_pol_sigma_r2"/>
</dbReference>
<dbReference type="InterPro" id="IPR014284">
    <property type="entry name" value="RNA_pol_sigma-70_dom"/>
</dbReference>
<gene>
    <name evidence="10" type="ORF">Cci01nite_81860</name>
</gene>
<keyword evidence="2 6" id="KW-0805">Transcription regulation</keyword>
<name>A0A8J3P3R5_9ACTN</name>
<evidence type="ECO:0000259" key="8">
    <source>
        <dbReference type="Pfam" id="PF04542"/>
    </source>
</evidence>
<dbReference type="SUPFAM" id="SSF88659">
    <property type="entry name" value="Sigma3 and sigma4 domains of RNA polymerase sigma factors"/>
    <property type="match status" value="1"/>
</dbReference>
<dbReference type="Pfam" id="PF04542">
    <property type="entry name" value="Sigma70_r2"/>
    <property type="match status" value="1"/>
</dbReference>
<evidence type="ECO:0000256" key="2">
    <source>
        <dbReference type="ARBA" id="ARBA00023015"/>
    </source>
</evidence>
<dbReference type="InterPro" id="IPR036388">
    <property type="entry name" value="WH-like_DNA-bd_sf"/>
</dbReference>
<dbReference type="Pfam" id="PF04545">
    <property type="entry name" value="Sigma70_r4"/>
    <property type="match status" value="1"/>
</dbReference>
<dbReference type="NCBIfam" id="TIGR02937">
    <property type="entry name" value="sigma70-ECF"/>
    <property type="match status" value="1"/>
</dbReference>
<dbReference type="Proteomes" id="UP000659904">
    <property type="component" value="Unassembled WGS sequence"/>
</dbReference>
<dbReference type="InterPro" id="IPR039425">
    <property type="entry name" value="RNA_pol_sigma-70-like"/>
</dbReference>
<evidence type="ECO:0000256" key="3">
    <source>
        <dbReference type="ARBA" id="ARBA00023082"/>
    </source>
</evidence>
<evidence type="ECO:0000256" key="4">
    <source>
        <dbReference type="ARBA" id="ARBA00023125"/>
    </source>
</evidence>
<evidence type="ECO:0000256" key="6">
    <source>
        <dbReference type="RuleBase" id="RU000716"/>
    </source>
</evidence>
<feature type="domain" description="RNA polymerase sigma-70 region 2" evidence="8">
    <location>
        <begin position="38"/>
        <end position="103"/>
    </location>
</feature>
<reference evidence="10 11" key="1">
    <citation type="submission" date="2021-01" db="EMBL/GenBank/DDBJ databases">
        <title>Whole genome shotgun sequence of Catellatospora citrea NBRC 14495.</title>
        <authorList>
            <person name="Komaki H."/>
            <person name="Tamura T."/>
        </authorList>
    </citation>
    <scope>NUCLEOTIDE SEQUENCE [LARGE SCALE GENOMIC DNA]</scope>
    <source>
        <strain evidence="10 11">NBRC 14495</strain>
    </source>
</reference>
<evidence type="ECO:0000256" key="5">
    <source>
        <dbReference type="ARBA" id="ARBA00023163"/>
    </source>
</evidence>
<dbReference type="PROSITE" id="PS01063">
    <property type="entry name" value="SIGMA70_ECF"/>
    <property type="match status" value="1"/>
</dbReference>
<dbReference type="Gene3D" id="1.10.10.10">
    <property type="entry name" value="Winged helix-like DNA-binding domain superfamily/Winged helix DNA-binding domain"/>
    <property type="match status" value="1"/>
</dbReference>
<organism evidence="10 11">
    <name type="scientific">Catellatospora citrea</name>
    <dbReference type="NCBI Taxonomy" id="53366"/>
    <lineage>
        <taxon>Bacteria</taxon>
        <taxon>Bacillati</taxon>
        <taxon>Actinomycetota</taxon>
        <taxon>Actinomycetes</taxon>
        <taxon>Micromonosporales</taxon>
        <taxon>Micromonosporaceae</taxon>
        <taxon>Catellatospora</taxon>
    </lineage>
</organism>
<dbReference type="EMBL" id="BONH01000070">
    <property type="protein sequence ID" value="GIG03093.1"/>
    <property type="molecule type" value="Genomic_DNA"/>
</dbReference>
<dbReference type="InterPro" id="IPR000838">
    <property type="entry name" value="RNA_pol_sigma70_ECF_CS"/>
</dbReference>